<dbReference type="EMBL" id="WWCP01000005">
    <property type="protein sequence ID" value="MYM81791.1"/>
    <property type="molecule type" value="Genomic_DNA"/>
</dbReference>
<dbReference type="AlphaFoldDB" id="A0A6L8MHU7"/>
<dbReference type="Proteomes" id="UP000474565">
    <property type="component" value="Unassembled WGS sequence"/>
</dbReference>
<dbReference type="RefSeq" id="WP_161018910.1">
    <property type="nucleotide sequence ID" value="NZ_WWCP01000005.1"/>
</dbReference>
<evidence type="ECO:0000313" key="3">
    <source>
        <dbReference type="Proteomes" id="UP000474565"/>
    </source>
</evidence>
<sequence>MSSSDQDHSYKLLGKRMAWALGYIPLLNVPVTLPADTNSRAGTDLTDADVFGFRFSASGGVSRLLIDCKTASGRAVDRVLWVRGLQDVLHLEELYLFKKKIPESARWLARELKVNCIDDTELYELDARLGLSRLKGPYFDGVGYDSIDTLLSFPKGSEYRALAQFLTTTLWTLSPAHRVLTLLNLGQQNHLHSKLRPDDRAHVGLILLATRSLAISLGLLISELNVLDVLKIEDRLREELHGGAESLAQKVRFADAIHRLTGEVDSEQAIDHKGFPLLLEEVNRLLIRRYALNDAIRITDLALHYFAAGAGSLPRHLSGSDSNLSAKMASDILALFVKSNSLDTSFSRAIIGLLATAPEANADASDERRTESKEIGGQIPLLAPLPPLDGN</sequence>
<name>A0A6L8MHU7_9BURK</name>
<protein>
    <submittedName>
        <fullName evidence="2">Uncharacterized protein</fullName>
    </submittedName>
</protein>
<evidence type="ECO:0000313" key="2">
    <source>
        <dbReference type="EMBL" id="MYM81791.1"/>
    </source>
</evidence>
<comment type="caution">
    <text evidence="2">The sequence shown here is derived from an EMBL/GenBank/DDBJ whole genome shotgun (WGS) entry which is preliminary data.</text>
</comment>
<evidence type="ECO:0000256" key="1">
    <source>
        <dbReference type="SAM" id="MobiDB-lite"/>
    </source>
</evidence>
<feature type="compositionally biased region" description="Basic and acidic residues" evidence="1">
    <location>
        <begin position="365"/>
        <end position="374"/>
    </location>
</feature>
<feature type="region of interest" description="Disordered" evidence="1">
    <location>
        <begin position="361"/>
        <end position="391"/>
    </location>
</feature>
<gene>
    <name evidence="2" type="ORF">GTP44_07445</name>
</gene>
<proteinExistence type="predicted"/>
<organism evidence="2 3">
    <name type="scientific">Duganella lactea</name>
    <dbReference type="NCBI Taxonomy" id="2692173"/>
    <lineage>
        <taxon>Bacteria</taxon>
        <taxon>Pseudomonadati</taxon>
        <taxon>Pseudomonadota</taxon>
        <taxon>Betaproteobacteria</taxon>
        <taxon>Burkholderiales</taxon>
        <taxon>Oxalobacteraceae</taxon>
        <taxon>Telluria group</taxon>
        <taxon>Duganella</taxon>
    </lineage>
</organism>
<accession>A0A6L8MHU7</accession>
<reference evidence="2 3" key="1">
    <citation type="submission" date="2019-12" db="EMBL/GenBank/DDBJ databases">
        <title>Novel species isolated from a subtropical stream in China.</title>
        <authorList>
            <person name="Lu H."/>
        </authorList>
    </citation>
    <scope>NUCLEOTIDE SEQUENCE [LARGE SCALE GENOMIC DNA]</scope>
    <source>
        <strain evidence="2 3">FT50W</strain>
    </source>
</reference>